<reference evidence="3" key="2">
    <citation type="submission" date="2015-01" db="EMBL/GenBank/DDBJ databases">
        <title>Evolutionary Origins and Diversification of the Mycorrhizal Mutualists.</title>
        <authorList>
            <consortium name="DOE Joint Genome Institute"/>
            <consortium name="Mycorrhizal Genomics Consortium"/>
            <person name="Kohler A."/>
            <person name="Kuo A."/>
            <person name="Nagy L.G."/>
            <person name="Floudas D."/>
            <person name="Copeland A."/>
            <person name="Barry K.W."/>
            <person name="Cichocki N."/>
            <person name="Veneault-Fourrey C."/>
            <person name="LaButti K."/>
            <person name="Lindquist E.A."/>
            <person name="Lipzen A."/>
            <person name="Lundell T."/>
            <person name="Morin E."/>
            <person name="Murat C."/>
            <person name="Riley R."/>
            <person name="Ohm R."/>
            <person name="Sun H."/>
            <person name="Tunlid A."/>
            <person name="Henrissat B."/>
            <person name="Grigoriev I.V."/>
            <person name="Hibbett D.S."/>
            <person name="Martin F."/>
        </authorList>
    </citation>
    <scope>NUCLEOTIDE SEQUENCE [LARGE SCALE GENOMIC DNA]</scope>
    <source>
        <strain evidence="3">MUT 4182</strain>
    </source>
</reference>
<evidence type="ECO:0000313" key="2">
    <source>
        <dbReference type="EMBL" id="KIO28031.1"/>
    </source>
</evidence>
<sequence length="161" mass="19011">MDLSNHLAASPRWVRQRWMAASSWRDSICWLRTRGREREWRKATSNWRRSGWRGRKERVRVRLEKGCEPERKAKEEAGRLRYEQRKVRRKLGDVCVSPATGPRRHYGRREESCSGTHDSPVDFSSMLSSARWRDDTCSREGRRSEQVEALVAPRIGRLGQM</sequence>
<evidence type="ECO:0000256" key="1">
    <source>
        <dbReference type="SAM" id="MobiDB-lite"/>
    </source>
</evidence>
<gene>
    <name evidence="2" type="ORF">M407DRAFT_185549</name>
</gene>
<dbReference type="EMBL" id="KN823000">
    <property type="protein sequence ID" value="KIO28031.1"/>
    <property type="molecule type" value="Genomic_DNA"/>
</dbReference>
<protein>
    <submittedName>
        <fullName evidence="2">Uncharacterized protein</fullName>
    </submittedName>
</protein>
<dbReference type="Proteomes" id="UP000054248">
    <property type="component" value="Unassembled WGS sequence"/>
</dbReference>
<organism evidence="2 3">
    <name type="scientific">Tulasnella calospora MUT 4182</name>
    <dbReference type="NCBI Taxonomy" id="1051891"/>
    <lineage>
        <taxon>Eukaryota</taxon>
        <taxon>Fungi</taxon>
        <taxon>Dikarya</taxon>
        <taxon>Basidiomycota</taxon>
        <taxon>Agaricomycotina</taxon>
        <taxon>Agaricomycetes</taxon>
        <taxon>Cantharellales</taxon>
        <taxon>Tulasnellaceae</taxon>
        <taxon>Tulasnella</taxon>
    </lineage>
</organism>
<feature type="region of interest" description="Disordered" evidence="1">
    <location>
        <begin position="93"/>
        <end position="120"/>
    </location>
</feature>
<proteinExistence type="predicted"/>
<name>A0A0C3QKS1_9AGAM</name>
<evidence type="ECO:0000313" key="3">
    <source>
        <dbReference type="Proteomes" id="UP000054248"/>
    </source>
</evidence>
<keyword evidence="3" id="KW-1185">Reference proteome</keyword>
<reference evidence="2 3" key="1">
    <citation type="submission" date="2014-04" db="EMBL/GenBank/DDBJ databases">
        <authorList>
            <consortium name="DOE Joint Genome Institute"/>
            <person name="Kuo A."/>
            <person name="Girlanda M."/>
            <person name="Perotto S."/>
            <person name="Kohler A."/>
            <person name="Nagy L.G."/>
            <person name="Floudas D."/>
            <person name="Copeland A."/>
            <person name="Barry K.W."/>
            <person name="Cichocki N."/>
            <person name="Veneault-Fourrey C."/>
            <person name="LaButti K."/>
            <person name="Lindquist E.A."/>
            <person name="Lipzen A."/>
            <person name="Lundell T."/>
            <person name="Morin E."/>
            <person name="Murat C."/>
            <person name="Sun H."/>
            <person name="Tunlid A."/>
            <person name="Henrissat B."/>
            <person name="Grigoriev I.V."/>
            <person name="Hibbett D.S."/>
            <person name="Martin F."/>
            <person name="Nordberg H.P."/>
            <person name="Cantor M.N."/>
            <person name="Hua S.X."/>
        </authorList>
    </citation>
    <scope>NUCLEOTIDE SEQUENCE [LARGE SCALE GENOMIC DNA]</scope>
    <source>
        <strain evidence="2 3">MUT 4182</strain>
    </source>
</reference>
<dbReference type="HOGENOM" id="CLU_1644971_0_0_1"/>
<accession>A0A0C3QKS1</accession>
<dbReference type="AlphaFoldDB" id="A0A0C3QKS1"/>